<dbReference type="Gene3D" id="3.40.50.1820">
    <property type="entry name" value="alpha/beta hydrolase"/>
    <property type="match status" value="1"/>
</dbReference>
<dbReference type="OrthoDB" id="9803578at2"/>
<dbReference type="GO" id="GO:0016747">
    <property type="term" value="F:acyltransferase activity, transferring groups other than amino-acyl groups"/>
    <property type="evidence" value="ECO:0007669"/>
    <property type="project" value="TreeGrafter"/>
</dbReference>
<dbReference type="SUPFAM" id="SSF53474">
    <property type="entry name" value="alpha/beta-Hydrolases"/>
    <property type="match status" value="1"/>
</dbReference>
<gene>
    <name evidence="2" type="ORF">SAMN05216290_2046</name>
</gene>
<dbReference type="GeneID" id="99986760"/>
<feature type="signal peptide" evidence="1">
    <location>
        <begin position="1"/>
        <end position="22"/>
    </location>
</feature>
<dbReference type="RefSeq" id="WP_090258486.1">
    <property type="nucleotide sequence ID" value="NZ_FOIR01000002.1"/>
</dbReference>
<reference evidence="3" key="1">
    <citation type="submission" date="2016-10" db="EMBL/GenBank/DDBJ databases">
        <authorList>
            <person name="Varghese N."/>
            <person name="Submissions S."/>
        </authorList>
    </citation>
    <scope>NUCLEOTIDE SEQUENCE [LARGE SCALE GENOMIC DNA]</scope>
    <source>
        <strain evidence="3">CGMCC 1.12402</strain>
    </source>
</reference>
<name>A0A1I0Q677_9BACT</name>
<dbReference type="Pfam" id="PF00756">
    <property type="entry name" value="Esterase"/>
    <property type="match status" value="1"/>
</dbReference>
<dbReference type="Proteomes" id="UP000199437">
    <property type="component" value="Unassembled WGS sequence"/>
</dbReference>
<dbReference type="AlphaFoldDB" id="A0A1I0Q677"/>
<sequence length="307" mass="35299">MIFLRKRLMVVLLVFQCSMLLAQQGTVDTSKSIHSEILNRDMPYSIYFPPGYEASDRPYPVLYLLHGMTGNYLDWSTKGETRSIADAVINDGAAPEMIIVMPDGLFDGFYINNYDKSIRWEDFFYEEFIPHIEKEYPILANRNNRAIAGLSMGGYGALYHGIKHKDMFNSVYAMSAAVIEREPLKKGEELNEFDKQFALKTWGPINDEGYPENFKAHSIQEMFKARDPYKAPSFGFMQGPAQTPLPSIYLDCGDDDFLIEQNTNLLHIMKGKGYPLEFRVRNGGHTWEYWRTALPIAMEFVGDKFRN</sequence>
<evidence type="ECO:0000313" key="3">
    <source>
        <dbReference type="Proteomes" id="UP000199437"/>
    </source>
</evidence>
<dbReference type="InterPro" id="IPR029058">
    <property type="entry name" value="AB_hydrolase_fold"/>
</dbReference>
<keyword evidence="2" id="KW-0378">Hydrolase</keyword>
<dbReference type="InterPro" id="IPR000801">
    <property type="entry name" value="Esterase-like"/>
</dbReference>
<protein>
    <submittedName>
        <fullName evidence="2">S-formylglutathione hydrolase FrmB</fullName>
    </submittedName>
</protein>
<dbReference type="STRING" id="1267423.SAMN05216290_2046"/>
<dbReference type="InterPro" id="IPR050583">
    <property type="entry name" value="Mycobacterial_A85_antigen"/>
</dbReference>
<organism evidence="2 3">
    <name type="scientific">Roseivirga pacifica</name>
    <dbReference type="NCBI Taxonomy" id="1267423"/>
    <lineage>
        <taxon>Bacteria</taxon>
        <taxon>Pseudomonadati</taxon>
        <taxon>Bacteroidota</taxon>
        <taxon>Cytophagia</taxon>
        <taxon>Cytophagales</taxon>
        <taxon>Roseivirgaceae</taxon>
        <taxon>Roseivirga</taxon>
    </lineage>
</organism>
<keyword evidence="3" id="KW-1185">Reference proteome</keyword>
<feature type="chain" id="PRO_5011640725" evidence="1">
    <location>
        <begin position="23"/>
        <end position="307"/>
    </location>
</feature>
<proteinExistence type="predicted"/>
<accession>A0A1I0Q677</accession>
<dbReference type="PANTHER" id="PTHR48098:SF1">
    <property type="entry name" value="DIACYLGLYCEROL ACYLTRANSFERASE_MYCOLYLTRANSFERASE AG85A"/>
    <property type="match status" value="1"/>
</dbReference>
<evidence type="ECO:0000256" key="1">
    <source>
        <dbReference type="SAM" id="SignalP"/>
    </source>
</evidence>
<dbReference type="GO" id="GO:0016787">
    <property type="term" value="F:hydrolase activity"/>
    <property type="evidence" value="ECO:0007669"/>
    <property type="project" value="UniProtKB-KW"/>
</dbReference>
<evidence type="ECO:0000313" key="2">
    <source>
        <dbReference type="EMBL" id="SEW22385.1"/>
    </source>
</evidence>
<keyword evidence="1" id="KW-0732">Signal</keyword>
<dbReference type="PANTHER" id="PTHR48098">
    <property type="entry name" value="ENTEROCHELIN ESTERASE-RELATED"/>
    <property type="match status" value="1"/>
</dbReference>
<dbReference type="EMBL" id="FOIR01000002">
    <property type="protein sequence ID" value="SEW22385.1"/>
    <property type="molecule type" value="Genomic_DNA"/>
</dbReference>